<dbReference type="PROSITE" id="PS50893">
    <property type="entry name" value="ABC_TRANSPORTER_2"/>
    <property type="match status" value="1"/>
</dbReference>
<proteinExistence type="predicted"/>
<dbReference type="SUPFAM" id="SSF52540">
    <property type="entry name" value="P-loop containing nucleoside triphosphate hydrolases"/>
    <property type="match status" value="1"/>
</dbReference>
<dbReference type="InterPro" id="IPR017871">
    <property type="entry name" value="ABC_transporter-like_CS"/>
</dbReference>
<dbReference type="Pfam" id="PF00005">
    <property type="entry name" value="ABC_tran"/>
    <property type="match status" value="1"/>
</dbReference>
<gene>
    <name evidence="5" type="ORF">E6H04_07270</name>
</gene>
<dbReference type="InterPro" id="IPR027417">
    <property type="entry name" value="P-loop_NTPase"/>
</dbReference>
<keyword evidence="1" id="KW-0813">Transport</keyword>
<keyword evidence="2" id="KW-0547">Nucleotide-binding</keyword>
<protein>
    <submittedName>
        <fullName evidence="5">Metal ABC transporter ATP-binding protein</fullName>
    </submittedName>
</protein>
<dbReference type="GO" id="GO:0005524">
    <property type="term" value="F:ATP binding"/>
    <property type="evidence" value="ECO:0007669"/>
    <property type="project" value="UniProtKB-KW"/>
</dbReference>
<comment type="caution">
    <text evidence="5">The sequence shown here is derived from an EMBL/GenBank/DDBJ whole genome shotgun (WGS) entry which is preliminary data.</text>
</comment>
<dbReference type="InterPro" id="IPR050153">
    <property type="entry name" value="Metal_Ion_Import_ABC"/>
</dbReference>
<evidence type="ECO:0000259" key="4">
    <source>
        <dbReference type="PROSITE" id="PS50893"/>
    </source>
</evidence>
<keyword evidence="3 5" id="KW-0067">ATP-binding</keyword>
<accession>A0A537JCH4</accession>
<evidence type="ECO:0000256" key="1">
    <source>
        <dbReference type="ARBA" id="ARBA00022448"/>
    </source>
</evidence>
<evidence type="ECO:0000256" key="3">
    <source>
        <dbReference type="ARBA" id="ARBA00022840"/>
    </source>
</evidence>
<dbReference type="PROSITE" id="PS00211">
    <property type="entry name" value="ABC_TRANSPORTER_1"/>
    <property type="match status" value="1"/>
</dbReference>
<dbReference type="InterPro" id="IPR003439">
    <property type="entry name" value="ABC_transporter-like_ATP-bd"/>
</dbReference>
<feature type="domain" description="ABC transporter" evidence="4">
    <location>
        <begin position="9"/>
        <end position="242"/>
    </location>
</feature>
<dbReference type="PANTHER" id="PTHR42734">
    <property type="entry name" value="METAL TRANSPORT SYSTEM ATP-BINDING PROTEIN TM_0124-RELATED"/>
    <property type="match status" value="1"/>
</dbReference>
<evidence type="ECO:0000256" key="2">
    <source>
        <dbReference type="ARBA" id="ARBA00022741"/>
    </source>
</evidence>
<dbReference type="Gene3D" id="3.40.50.300">
    <property type="entry name" value="P-loop containing nucleotide triphosphate hydrolases"/>
    <property type="match status" value="1"/>
</dbReference>
<evidence type="ECO:0000313" key="5">
    <source>
        <dbReference type="EMBL" id="TMI81254.1"/>
    </source>
</evidence>
<reference evidence="5 6" key="1">
    <citation type="journal article" date="2019" name="Nat. Microbiol.">
        <title>Mediterranean grassland soil C-N compound turnover is dependent on rainfall and depth, and is mediated by genomically divergent microorganisms.</title>
        <authorList>
            <person name="Diamond S."/>
            <person name="Andeer P.F."/>
            <person name="Li Z."/>
            <person name="Crits-Christoph A."/>
            <person name="Burstein D."/>
            <person name="Anantharaman K."/>
            <person name="Lane K.R."/>
            <person name="Thomas B.C."/>
            <person name="Pan C."/>
            <person name="Northen T.R."/>
            <person name="Banfield J.F."/>
        </authorList>
    </citation>
    <scope>NUCLEOTIDE SEQUENCE [LARGE SCALE GENOMIC DNA]</scope>
    <source>
        <strain evidence="5">NP_7</strain>
    </source>
</reference>
<dbReference type="GO" id="GO:0016887">
    <property type="term" value="F:ATP hydrolysis activity"/>
    <property type="evidence" value="ECO:0007669"/>
    <property type="project" value="InterPro"/>
</dbReference>
<dbReference type="InterPro" id="IPR003593">
    <property type="entry name" value="AAA+_ATPase"/>
</dbReference>
<name>A0A537JCH4_9BACT</name>
<dbReference type="AlphaFoldDB" id="A0A537JCH4"/>
<dbReference type="EMBL" id="VBAO01000178">
    <property type="protein sequence ID" value="TMI81254.1"/>
    <property type="molecule type" value="Genomic_DNA"/>
</dbReference>
<evidence type="ECO:0000313" key="6">
    <source>
        <dbReference type="Proteomes" id="UP000320048"/>
    </source>
</evidence>
<dbReference type="SMART" id="SM00382">
    <property type="entry name" value="AAA"/>
    <property type="match status" value="1"/>
</dbReference>
<organism evidence="5 6">
    <name type="scientific">Candidatus Segetimicrobium genomatis</name>
    <dbReference type="NCBI Taxonomy" id="2569760"/>
    <lineage>
        <taxon>Bacteria</taxon>
        <taxon>Bacillati</taxon>
        <taxon>Candidatus Sysuimicrobiota</taxon>
        <taxon>Candidatus Sysuimicrobiia</taxon>
        <taxon>Candidatus Sysuimicrobiales</taxon>
        <taxon>Candidatus Segetimicrobiaceae</taxon>
        <taxon>Candidatus Segetimicrobium</taxon>
    </lineage>
</organism>
<dbReference type="Proteomes" id="UP000320048">
    <property type="component" value="Unassembled WGS sequence"/>
</dbReference>
<sequence length="273" mass="29086">MITGGPPAVRLERASLRLGGRPIWTDVSLTVAAGEFLAVIGPNGVGKTSLLRVVLGLQSLSAGTVQVGGRAPRPGNAAIGYVPQQRAFDPDLPIRGRDLVGFGLNGHRWGVTVRPEGVRKRVDGILRRLDAARYADAPVGQLSGGEQQRLRIAQALVGDPTILLCDEPLLSLDLHFQQVIVQVIADWNRSRGATVIFVTHDINPLLSAVDRILLLAGARWAAGSPDEILTSETLSRVYGLPVEVLRHRGRVLVVGAELGGHEPVLAAHEDVIG</sequence>